<comment type="caution">
    <text evidence="2">The sequence shown here is derived from an EMBL/GenBank/DDBJ whole genome shotgun (WGS) entry which is preliminary data.</text>
</comment>
<organism evidence="2 3">
    <name type="scientific">Planobispora siamensis</name>
    <dbReference type="NCBI Taxonomy" id="936338"/>
    <lineage>
        <taxon>Bacteria</taxon>
        <taxon>Bacillati</taxon>
        <taxon>Actinomycetota</taxon>
        <taxon>Actinomycetes</taxon>
        <taxon>Streptosporangiales</taxon>
        <taxon>Streptosporangiaceae</taxon>
        <taxon>Planobispora</taxon>
    </lineage>
</organism>
<evidence type="ECO:0000313" key="3">
    <source>
        <dbReference type="Proteomes" id="UP000619788"/>
    </source>
</evidence>
<accession>A0A8J3SK08</accession>
<sequence>MPPGVARSGAGEGGGGSGGWPDQGGFSREGCSSISLTSDRRPLPPAKTKPMPMTAARQVIPPLHRLVSFTDCLTPTLDPWSDLVRRLRDAAPEERDRLVVAGSDSGDGATQGWVHNPRPGVS</sequence>
<dbReference type="Proteomes" id="UP000619788">
    <property type="component" value="Unassembled WGS sequence"/>
</dbReference>
<gene>
    <name evidence="2" type="ORF">Psi01_51300</name>
</gene>
<protein>
    <submittedName>
        <fullName evidence="2">Uncharacterized protein</fullName>
    </submittedName>
</protein>
<name>A0A8J3SK08_9ACTN</name>
<evidence type="ECO:0000313" key="2">
    <source>
        <dbReference type="EMBL" id="GIH94500.1"/>
    </source>
</evidence>
<proteinExistence type="predicted"/>
<keyword evidence="3" id="KW-1185">Reference proteome</keyword>
<reference evidence="2 3" key="1">
    <citation type="submission" date="2021-01" db="EMBL/GenBank/DDBJ databases">
        <title>Whole genome shotgun sequence of Planobispora siamensis NBRC 107568.</title>
        <authorList>
            <person name="Komaki H."/>
            <person name="Tamura T."/>
        </authorList>
    </citation>
    <scope>NUCLEOTIDE SEQUENCE [LARGE SCALE GENOMIC DNA]</scope>
    <source>
        <strain evidence="2 3">NBRC 107568</strain>
    </source>
</reference>
<evidence type="ECO:0000256" key="1">
    <source>
        <dbReference type="SAM" id="MobiDB-lite"/>
    </source>
</evidence>
<dbReference type="EMBL" id="BOOJ01000042">
    <property type="protein sequence ID" value="GIH94500.1"/>
    <property type="molecule type" value="Genomic_DNA"/>
</dbReference>
<feature type="compositionally biased region" description="Gly residues" evidence="1">
    <location>
        <begin position="10"/>
        <end position="22"/>
    </location>
</feature>
<feature type="region of interest" description="Disordered" evidence="1">
    <location>
        <begin position="1"/>
        <end position="55"/>
    </location>
</feature>
<feature type="region of interest" description="Disordered" evidence="1">
    <location>
        <begin position="99"/>
        <end position="122"/>
    </location>
</feature>
<dbReference type="AlphaFoldDB" id="A0A8J3SK08"/>